<gene>
    <name evidence="1" type="ORF">GCM10010371_63870</name>
</gene>
<dbReference type="Proteomes" id="UP000634660">
    <property type="component" value="Unassembled WGS sequence"/>
</dbReference>
<dbReference type="AlphaFoldDB" id="A0A918RDT8"/>
<evidence type="ECO:0000313" key="1">
    <source>
        <dbReference type="EMBL" id="GGZ95173.1"/>
    </source>
</evidence>
<reference evidence="1" key="2">
    <citation type="submission" date="2020-09" db="EMBL/GenBank/DDBJ databases">
        <authorList>
            <person name="Sun Q."/>
            <person name="Ohkuma M."/>
        </authorList>
    </citation>
    <scope>NUCLEOTIDE SEQUENCE</scope>
    <source>
        <strain evidence="1">JCM 4834</strain>
    </source>
</reference>
<comment type="caution">
    <text evidence="1">The sequence shown here is derived from an EMBL/GenBank/DDBJ whole genome shotgun (WGS) entry which is preliminary data.</text>
</comment>
<dbReference type="EMBL" id="BMVX01000038">
    <property type="protein sequence ID" value="GGZ95173.1"/>
    <property type="molecule type" value="Genomic_DNA"/>
</dbReference>
<protein>
    <submittedName>
        <fullName evidence="1">Uncharacterized protein</fullName>
    </submittedName>
</protein>
<reference evidence="1" key="1">
    <citation type="journal article" date="2014" name="Int. J. Syst. Evol. Microbiol.">
        <title>Complete genome sequence of Corynebacterium casei LMG S-19264T (=DSM 44701T), isolated from a smear-ripened cheese.</title>
        <authorList>
            <consortium name="US DOE Joint Genome Institute (JGI-PGF)"/>
            <person name="Walter F."/>
            <person name="Albersmeier A."/>
            <person name="Kalinowski J."/>
            <person name="Ruckert C."/>
        </authorList>
    </citation>
    <scope>NUCLEOTIDE SEQUENCE</scope>
    <source>
        <strain evidence="1">JCM 4834</strain>
    </source>
</reference>
<name>A0A918RDT8_9ACTN</name>
<organism evidence="1 2">
    <name type="scientific">Streptomyces subrutilus</name>
    <dbReference type="NCBI Taxonomy" id="36818"/>
    <lineage>
        <taxon>Bacteria</taxon>
        <taxon>Bacillati</taxon>
        <taxon>Actinomycetota</taxon>
        <taxon>Actinomycetes</taxon>
        <taxon>Kitasatosporales</taxon>
        <taxon>Streptomycetaceae</taxon>
        <taxon>Streptomyces</taxon>
    </lineage>
</organism>
<evidence type="ECO:0000313" key="2">
    <source>
        <dbReference type="Proteomes" id="UP000634660"/>
    </source>
</evidence>
<sequence>MRRVRKAARGGGVLLGWQTEHRFEGRVLLALDGREEAVRDGAGGRGVEAGQDLGLGGRDALRRAYIATFGWGN</sequence>
<accession>A0A918RDT8</accession>
<proteinExistence type="predicted"/>